<organism evidence="1 2">
    <name type="scientific">Ramlibacter henchirensis</name>
    <dbReference type="NCBI Taxonomy" id="204072"/>
    <lineage>
        <taxon>Bacteria</taxon>
        <taxon>Pseudomonadati</taxon>
        <taxon>Pseudomonadota</taxon>
        <taxon>Betaproteobacteria</taxon>
        <taxon>Burkholderiales</taxon>
        <taxon>Comamonadaceae</taxon>
        <taxon>Ramlibacter</taxon>
    </lineage>
</organism>
<sequence>MTSLALMQSQQSALRLPGTWRLEPARAVTLRPREDGVLRVAHGCVWITFDGPHGGPPDDQGDFFLGAGEKMPVRAGRRIVLESSDRGAPAWFSWDFSPQVQPVRASRLQAVSQSWSEVQIAAVLGVRAVWQLGAAIVALAAGALLARPQRNQCPAV</sequence>
<comment type="caution">
    <text evidence="1">The sequence shown here is derived from an EMBL/GenBank/DDBJ whole genome shotgun (WGS) entry which is preliminary data.</text>
</comment>
<reference evidence="1 2" key="1">
    <citation type="submission" date="2019-03" db="EMBL/GenBank/DDBJ databases">
        <title>Ramlibacter henchirensis DSM 14656, whole genome shotgun sequence.</title>
        <authorList>
            <person name="Zhang X."/>
            <person name="Feng G."/>
            <person name="Zhu H."/>
        </authorList>
    </citation>
    <scope>NUCLEOTIDE SEQUENCE [LARGE SCALE GENOMIC DNA]</scope>
    <source>
        <strain evidence="1 2">DSM 14656</strain>
    </source>
</reference>
<evidence type="ECO:0000313" key="2">
    <source>
        <dbReference type="Proteomes" id="UP000298180"/>
    </source>
</evidence>
<dbReference type="AlphaFoldDB" id="A0A4Z0C8Q2"/>
<dbReference type="EMBL" id="SMLM01000001">
    <property type="protein sequence ID" value="TFZ07272.1"/>
    <property type="molecule type" value="Genomic_DNA"/>
</dbReference>
<dbReference type="Pfam" id="PF11142">
    <property type="entry name" value="DUF2917"/>
    <property type="match status" value="1"/>
</dbReference>
<protein>
    <submittedName>
        <fullName evidence="1">DUF2917 domain-containing protein</fullName>
    </submittedName>
</protein>
<dbReference type="OrthoDB" id="8899531at2"/>
<keyword evidence="2" id="KW-1185">Reference proteome</keyword>
<accession>A0A4Z0C8Q2</accession>
<proteinExistence type="predicted"/>
<evidence type="ECO:0000313" key="1">
    <source>
        <dbReference type="EMBL" id="TFZ07272.1"/>
    </source>
</evidence>
<dbReference type="RefSeq" id="WP_135263353.1">
    <property type="nucleotide sequence ID" value="NZ_SMLM01000001.1"/>
</dbReference>
<gene>
    <name evidence="1" type="ORF">EZ313_11915</name>
</gene>
<dbReference type="Proteomes" id="UP000298180">
    <property type="component" value="Unassembled WGS sequence"/>
</dbReference>
<name>A0A4Z0C8Q2_9BURK</name>
<dbReference type="InterPro" id="IPR021317">
    <property type="entry name" value="DUF2917"/>
</dbReference>